<reference evidence="3" key="1">
    <citation type="submission" date="2021-01" db="EMBL/GenBank/DDBJ databases">
        <authorList>
            <consortium name="Genoscope - CEA"/>
            <person name="William W."/>
        </authorList>
    </citation>
    <scope>NUCLEOTIDE SEQUENCE</scope>
</reference>
<dbReference type="EMBL" id="CAJJDN010000127">
    <property type="protein sequence ID" value="CAD8120742.1"/>
    <property type="molecule type" value="Genomic_DNA"/>
</dbReference>
<evidence type="ECO:0000259" key="2">
    <source>
        <dbReference type="PROSITE" id="PS50076"/>
    </source>
</evidence>
<accession>A0A8S1R0Y8</accession>
<dbReference type="SMART" id="SM00271">
    <property type="entry name" value="DnaJ"/>
    <property type="match status" value="1"/>
</dbReference>
<gene>
    <name evidence="3" type="ORF">PSON_ATCC_30995.1.T1270201</name>
</gene>
<evidence type="ECO:0000313" key="3">
    <source>
        <dbReference type="EMBL" id="CAD8120742.1"/>
    </source>
</evidence>
<name>A0A8S1R0Y8_9CILI</name>
<feature type="domain" description="J" evidence="2">
    <location>
        <begin position="21"/>
        <end position="83"/>
    </location>
</feature>
<dbReference type="Proteomes" id="UP000692954">
    <property type="component" value="Unassembled WGS sequence"/>
</dbReference>
<sequence>MFQKTLQTFSRVSPKIDYTKDYYKILKLPSTADQSQIRIHYYQLAKKYHPESQKANSEKYSNVQEAFKILSDLDYKNKYDLKRVNNVDTTQKSDQIEKKDQDKNNYVQHFEELKQQQFEQGDGNWKLKINVKQGQIQYNYYFSETELKEKSINCTEFEKVASDLITNLKLNEKSIEDYKNSSTTLISILTKLTQIGFLLLTIFITKKK</sequence>
<dbReference type="InterPro" id="IPR051938">
    <property type="entry name" value="Apopto_cytoskel_mod"/>
</dbReference>
<dbReference type="OrthoDB" id="10250354at2759"/>
<keyword evidence="4" id="KW-1185">Reference proteome</keyword>
<protein>
    <recommendedName>
        <fullName evidence="2">J domain-containing protein</fullName>
    </recommendedName>
</protein>
<dbReference type="CDD" id="cd06257">
    <property type="entry name" value="DnaJ"/>
    <property type="match status" value="1"/>
</dbReference>
<dbReference type="PROSITE" id="PS50076">
    <property type="entry name" value="DNAJ_2"/>
    <property type="match status" value="1"/>
</dbReference>
<comment type="caution">
    <text evidence="3">The sequence shown here is derived from an EMBL/GenBank/DDBJ whole genome shotgun (WGS) entry which is preliminary data.</text>
</comment>
<keyword evidence="1" id="KW-0143">Chaperone</keyword>
<dbReference type="PANTHER" id="PTHR44145">
    <property type="entry name" value="DNAJ HOMOLOG SUBFAMILY A MEMBER 3, MITOCHONDRIAL"/>
    <property type="match status" value="1"/>
</dbReference>
<dbReference type="AlphaFoldDB" id="A0A8S1R0Y8"/>
<evidence type="ECO:0000256" key="1">
    <source>
        <dbReference type="ARBA" id="ARBA00023186"/>
    </source>
</evidence>
<organism evidence="3 4">
    <name type="scientific">Paramecium sonneborni</name>
    <dbReference type="NCBI Taxonomy" id="65129"/>
    <lineage>
        <taxon>Eukaryota</taxon>
        <taxon>Sar</taxon>
        <taxon>Alveolata</taxon>
        <taxon>Ciliophora</taxon>
        <taxon>Intramacronucleata</taxon>
        <taxon>Oligohymenophorea</taxon>
        <taxon>Peniculida</taxon>
        <taxon>Parameciidae</taxon>
        <taxon>Paramecium</taxon>
    </lineage>
</organism>
<dbReference type="InterPro" id="IPR001623">
    <property type="entry name" value="DnaJ_domain"/>
</dbReference>
<proteinExistence type="predicted"/>
<dbReference type="Pfam" id="PF00226">
    <property type="entry name" value="DnaJ"/>
    <property type="match status" value="1"/>
</dbReference>
<dbReference type="PANTHER" id="PTHR44145:SF3">
    <property type="entry name" value="DNAJ HOMOLOG SUBFAMILY A MEMBER 3, MITOCHONDRIAL"/>
    <property type="match status" value="1"/>
</dbReference>
<evidence type="ECO:0000313" key="4">
    <source>
        <dbReference type="Proteomes" id="UP000692954"/>
    </source>
</evidence>